<organism evidence="1 2">
    <name type="scientific">Thermothielavioides terrestris (strain ATCC 38088 / NRRL 8126)</name>
    <name type="common">Thielavia terrestris</name>
    <dbReference type="NCBI Taxonomy" id="578455"/>
    <lineage>
        <taxon>Eukaryota</taxon>
        <taxon>Fungi</taxon>
        <taxon>Dikarya</taxon>
        <taxon>Ascomycota</taxon>
        <taxon>Pezizomycotina</taxon>
        <taxon>Sordariomycetes</taxon>
        <taxon>Sordariomycetidae</taxon>
        <taxon>Sordariales</taxon>
        <taxon>Chaetomiaceae</taxon>
        <taxon>Thermothielavioides</taxon>
        <taxon>Thermothielavioides terrestris</taxon>
    </lineage>
</organism>
<protein>
    <submittedName>
        <fullName evidence="1">Uncharacterized protein</fullName>
    </submittedName>
</protein>
<keyword evidence="2" id="KW-1185">Reference proteome</keyword>
<dbReference type="KEGG" id="ttt:THITE_160041"/>
<sequence>MAREGLECRGSIDAKDQYFSAGAELPELPVSRPLKVAKRYDSSSVSPFGSTTQKADRFVPSKANANMNVHNIADNVAGRKSVAGNEGGVDNADYNARSSSTNLDASKAAIQALVASQLQIVRSIQRLVEVLERQWMFSELYKERDGFMKMREDVHKKIEDLDHQVMLIRDLLISLESEELNSAEFVDHY</sequence>
<name>G2R5L0_THETT</name>
<evidence type="ECO:0000313" key="1">
    <source>
        <dbReference type="EMBL" id="AEO68302.1"/>
    </source>
</evidence>
<dbReference type="GeneID" id="11518687"/>
<dbReference type="AlphaFoldDB" id="G2R5L0"/>
<accession>G2R5L0</accession>
<dbReference type="HOGENOM" id="CLU_1435353_0_0_1"/>
<proteinExistence type="predicted"/>
<reference evidence="1 2" key="1">
    <citation type="journal article" date="2011" name="Nat. Biotechnol.">
        <title>Comparative genomic analysis of the thermophilic biomass-degrading fungi Myceliophthora thermophila and Thielavia terrestris.</title>
        <authorList>
            <person name="Berka R.M."/>
            <person name="Grigoriev I.V."/>
            <person name="Otillar R."/>
            <person name="Salamov A."/>
            <person name="Grimwood J."/>
            <person name="Reid I."/>
            <person name="Ishmael N."/>
            <person name="John T."/>
            <person name="Darmond C."/>
            <person name="Moisan M.-C."/>
            <person name="Henrissat B."/>
            <person name="Coutinho P.M."/>
            <person name="Lombard V."/>
            <person name="Natvig D.O."/>
            <person name="Lindquist E."/>
            <person name="Schmutz J."/>
            <person name="Lucas S."/>
            <person name="Harris P."/>
            <person name="Powlowski J."/>
            <person name="Bellemare A."/>
            <person name="Taylor D."/>
            <person name="Butler G."/>
            <person name="de Vries R.P."/>
            <person name="Allijn I.E."/>
            <person name="van den Brink J."/>
            <person name="Ushinsky S."/>
            <person name="Storms R."/>
            <person name="Powell A.J."/>
            <person name="Paulsen I.T."/>
            <person name="Elbourne L.D.H."/>
            <person name="Baker S.E."/>
            <person name="Magnuson J."/>
            <person name="LaBoissiere S."/>
            <person name="Clutterbuck A.J."/>
            <person name="Martinez D."/>
            <person name="Wogulis M."/>
            <person name="de Leon A.L."/>
            <person name="Rey M.W."/>
            <person name="Tsang A."/>
        </authorList>
    </citation>
    <scope>NUCLEOTIDE SEQUENCE [LARGE SCALE GENOMIC DNA]</scope>
    <source>
        <strain evidence="2">ATCC 38088 / NRRL 8126</strain>
    </source>
</reference>
<dbReference type="Proteomes" id="UP000008181">
    <property type="component" value="Chromosome 3"/>
</dbReference>
<dbReference type="EMBL" id="CP003011">
    <property type="protein sequence ID" value="AEO68302.1"/>
    <property type="molecule type" value="Genomic_DNA"/>
</dbReference>
<gene>
    <name evidence="1" type="ORF">THITE_160041</name>
</gene>
<dbReference type="RefSeq" id="XP_003654638.1">
    <property type="nucleotide sequence ID" value="XM_003654590.1"/>
</dbReference>
<evidence type="ECO:0000313" key="2">
    <source>
        <dbReference type="Proteomes" id="UP000008181"/>
    </source>
</evidence>